<sequence length="164" mass="18289">MSFVEVQKYGIIKAKVKEFTDSLYSLREGDGKHPFLLMSQSWVSKNVVAQQRIIYIVEETLMETWKPRGTHGGGFTHEDIRDLESMIPPNLMNTIIYHHQEISPAATPSPPSSPSTVPAGRASVQQRRDSPGYEEPMIMLGDMDMGNSSGSENGGHSPRRSSQR</sequence>
<dbReference type="EMBL" id="JAFIQS010000025">
    <property type="protein sequence ID" value="KAG5161807.1"/>
    <property type="molecule type" value="Genomic_DNA"/>
</dbReference>
<accession>A0A8H8CDA2</accession>
<gene>
    <name evidence="2" type="ORF">JR316_013347</name>
</gene>
<comment type="caution">
    <text evidence="2">The sequence shown here is derived from an EMBL/GenBank/DDBJ whole genome shotgun (WGS) entry which is preliminary data.</text>
</comment>
<proteinExistence type="predicted"/>
<reference evidence="2" key="1">
    <citation type="submission" date="2021-02" db="EMBL/GenBank/DDBJ databases">
        <title>Psilocybe cubensis genome.</title>
        <authorList>
            <person name="Mckernan K.J."/>
            <person name="Crawford S."/>
            <person name="Trippe A."/>
            <person name="Kane L.T."/>
            <person name="Mclaughlin S."/>
        </authorList>
    </citation>
    <scope>NUCLEOTIDE SEQUENCE [LARGE SCALE GENOMIC DNA]</scope>
    <source>
        <strain evidence="2">MGC-MH-2018</strain>
    </source>
</reference>
<organism evidence="2">
    <name type="scientific">Psilocybe cubensis</name>
    <name type="common">Psychedelic mushroom</name>
    <name type="synonym">Stropharia cubensis</name>
    <dbReference type="NCBI Taxonomy" id="181762"/>
    <lineage>
        <taxon>Eukaryota</taxon>
        <taxon>Fungi</taxon>
        <taxon>Dikarya</taxon>
        <taxon>Basidiomycota</taxon>
        <taxon>Agaricomycotina</taxon>
        <taxon>Agaricomycetes</taxon>
        <taxon>Agaricomycetidae</taxon>
        <taxon>Agaricales</taxon>
        <taxon>Agaricineae</taxon>
        <taxon>Strophariaceae</taxon>
        <taxon>Psilocybe</taxon>
    </lineage>
</organism>
<evidence type="ECO:0000313" key="2">
    <source>
        <dbReference type="EMBL" id="KAG5161807.1"/>
    </source>
</evidence>
<dbReference type="AlphaFoldDB" id="A0A8H8CDA2"/>
<protein>
    <submittedName>
        <fullName evidence="2">Uncharacterized protein</fullName>
    </submittedName>
</protein>
<feature type="region of interest" description="Disordered" evidence="1">
    <location>
        <begin position="103"/>
        <end position="164"/>
    </location>
</feature>
<evidence type="ECO:0000256" key="1">
    <source>
        <dbReference type="SAM" id="MobiDB-lite"/>
    </source>
</evidence>
<feature type="compositionally biased region" description="Low complexity" evidence="1">
    <location>
        <begin position="146"/>
        <end position="156"/>
    </location>
</feature>
<name>A0A8H8CDA2_PSICU</name>